<dbReference type="AlphaFoldDB" id="A0A1S3KHR4"/>
<feature type="transmembrane region" description="Helical" evidence="2">
    <location>
        <begin position="445"/>
        <end position="468"/>
    </location>
</feature>
<dbReference type="PANTHER" id="PTHR20765:SF1">
    <property type="entry name" value="EQUILIBRATIVE NUCLEOBASE TRANSPORTER 1"/>
    <property type="match status" value="1"/>
</dbReference>
<dbReference type="Proteomes" id="UP000085678">
    <property type="component" value="Unplaced"/>
</dbReference>
<dbReference type="KEGG" id="lak:106181984"/>
<keyword evidence="3" id="KW-1185">Reference proteome</keyword>
<dbReference type="OrthoDB" id="330047at2759"/>
<dbReference type="PANTHER" id="PTHR20765">
    <property type="entry name" value="SOLUTE CARRIER FAMILY 43 MEMBER 3-RELATED"/>
    <property type="match status" value="1"/>
</dbReference>
<feature type="compositionally biased region" description="Basic and acidic residues" evidence="1">
    <location>
        <begin position="335"/>
        <end position="349"/>
    </location>
</feature>
<feature type="transmembrane region" description="Helical" evidence="2">
    <location>
        <begin position="176"/>
        <end position="196"/>
    </location>
</feature>
<feature type="transmembrane region" description="Helical" evidence="2">
    <location>
        <begin position="116"/>
        <end position="136"/>
    </location>
</feature>
<dbReference type="SUPFAM" id="SSF103473">
    <property type="entry name" value="MFS general substrate transporter"/>
    <property type="match status" value="2"/>
</dbReference>
<feature type="transmembrane region" description="Helical" evidence="2">
    <location>
        <begin position="91"/>
        <end position="109"/>
    </location>
</feature>
<evidence type="ECO:0000256" key="1">
    <source>
        <dbReference type="SAM" id="MobiDB-lite"/>
    </source>
</evidence>
<dbReference type="InterPro" id="IPR027197">
    <property type="entry name" value="SLC43A3"/>
</dbReference>
<keyword evidence="2" id="KW-0812">Transmembrane</keyword>
<proteinExistence type="predicted"/>
<dbReference type="InParanoid" id="A0A1S3KHR4"/>
<feature type="region of interest" description="Disordered" evidence="1">
    <location>
        <begin position="323"/>
        <end position="349"/>
    </location>
</feature>
<protein>
    <submittedName>
        <fullName evidence="4">Large neutral amino acids transporter small subunit 4-like</fullName>
    </submittedName>
</protein>
<feature type="transmembrane region" description="Helical" evidence="2">
    <location>
        <begin position="537"/>
        <end position="558"/>
    </location>
</feature>
<feature type="transmembrane region" description="Helical" evidence="2">
    <location>
        <begin position="148"/>
        <end position="169"/>
    </location>
</feature>
<evidence type="ECO:0000256" key="2">
    <source>
        <dbReference type="SAM" id="Phobius"/>
    </source>
</evidence>
<dbReference type="RefSeq" id="XP_013422042.1">
    <property type="nucleotide sequence ID" value="XM_013566588.1"/>
</dbReference>
<sequence length="571" mass="63674">MSSSTCWKLLSVVLGILEAASYSVTLFGWPAFTYVFIEEGFYYSRCDFNTVTNVTYNMTSADCTDLGNCTQDTTGEDLVLKCTEQEEMLNLVYTVAMVSLVALLVLGYIYDHGGTVCVRIISICLCAGGICLMALAGRGTEWLLFPGAVFHLMGGNQLAITDVQVALLFPKLKATLTCLICGAMDVSGFVPILLKMAYQAGLSYKTCMLSFAGIILLMSSVNTFILPPRQDEDGNNIDINCCLKIRKRHSLTKKHPKPYLESCRNGADTFHETGENESVTREQLALTGHVKADVEATRGDNDKITDLQDVGFSIRHQNKSKTNCKETCDDGSDQMLREGENSDSKKDDENTNTSLLYGTLLILKRLTFWLLMLWLICLDTIIVTYKGCFYAIINYYGNNVKSTVSTYTDLYSWSQVGSLFWALLIGLMLDKLMARSKKDDKERCFMVPFFLTVLIGIVVSIPCIIPILELQFVSIFSQSVLQTGTYAVHMAFVASAFPQEHFGKTYGIQAAVSSFLNFLEIPIFSWYKYGLESDPRWLGVLFLGICVTASCLPFYLLWHGCRSTRSNSYTL</sequence>
<dbReference type="Gene3D" id="1.20.1250.20">
    <property type="entry name" value="MFS general substrate transporter like domains"/>
    <property type="match status" value="2"/>
</dbReference>
<evidence type="ECO:0000313" key="3">
    <source>
        <dbReference type="Proteomes" id="UP000085678"/>
    </source>
</evidence>
<reference evidence="4" key="1">
    <citation type="submission" date="2025-08" db="UniProtKB">
        <authorList>
            <consortium name="RefSeq"/>
        </authorList>
    </citation>
    <scope>IDENTIFICATION</scope>
    <source>
        <tissue evidence="4">Gonads</tissue>
    </source>
</reference>
<accession>A0A1S3KHR4</accession>
<name>A0A1S3KHR4_LINAN</name>
<keyword evidence="2" id="KW-1133">Transmembrane helix</keyword>
<gene>
    <name evidence="4" type="primary">LOC106181984</name>
</gene>
<feature type="transmembrane region" description="Helical" evidence="2">
    <location>
        <begin position="208"/>
        <end position="226"/>
    </location>
</feature>
<keyword evidence="2" id="KW-0472">Membrane</keyword>
<feature type="transmembrane region" description="Helical" evidence="2">
    <location>
        <begin position="368"/>
        <end position="393"/>
    </location>
</feature>
<feature type="transmembrane region" description="Helical" evidence="2">
    <location>
        <begin position="413"/>
        <end position="433"/>
    </location>
</feature>
<dbReference type="GeneID" id="106181984"/>
<organism evidence="3 4">
    <name type="scientific">Lingula anatina</name>
    <name type="common">Brachiopod</name>
    <name type="synonym">Lingula unguis</name>
    <dbReference type="NCBI Taxonomy" id="7574"/>
    <lineage>
        <taxon>Eukaryota</taxon>
        <taxon>Metazoa</taxon>
        <taxon>Spiralia</taxon>
        <taxon>Lophotrochozoa</taxon>
        <taxon>Brachiopoda</taxon>
        <taxon>Linguliformea</taxon>
        <taxon>Lingulata</taxon>
        <taxon>Lingulida</taxon>
        <taxon>Linguloidea</taxon>
        <taxon>Lingulidae</taxon>
        <taxon>Lingula</taxon>
    </lineage>
</organism>
<evidence type="ECO:0000313" key="4">
    <source>
        <dbReference type="RefSeq" id="XP_013422042.1"/>
    </source>
</evidence>
<dbReference type="InterPro" id="IPR036259">
    <property type="entry name" value="MFS_trans_sf"/>
</dbReference>